<evidence type="ECO:0000313" key="4">
    <source>
        <dbReference type="Proteomes" id="UP000077202"/>
    </source>
</evidence>
<dbReference type="GO" id="GO:0003676">
    <property type="term" value="F:nucleic acid binding"/>
    <property type="evidence" value="ECO:0007669"/>
    <property type="project" value="InterPro"/>
</dbReference>
<dbReference type="InterPro" id="IPR001878">
    <property type="entry name" value="Znf_CCHC"/>
</dbReference>
<feature type="domain" description="CCHC-type" evidence="2">
    <location>
        <begin position="239"/>
        <end position="253"/>
    </location>
</feature>
<keyword evidence="1" id="KW-0479">Metal-binding</keyword>
<keyword evidence="1" id="KW-0862">Zinc</keyword>
<dbReference type="SMART" id="SM00343">
    <property type="entry name" value="ZnF_C2HC"/>
    <property type="match status" value="1"/>
</dbReference>
<dbReference type="SUPFAM" id="SSF57756">
    <property type="entry name" value="Retrovirus zinc finger-like domains"/>
    <property type="match status" value="1"/>
</dbReference>
<dbReference type="EMBL" id="LVLJ01000129">
    <property type="protein sequence ID" value="OAE35568.1"/>
    <property type="molecule type" value="Genomic_DNA"/>
</dbReference>
<organism evidence="3 4">
    <name type="scientific">Marchantia polymorpha subsp. ruderalis</name>
    <dbReference type="NCBI Taxonomy" id="1480154"/>
    <lineage>
        <taxon>Eukaryota</taxon>
        <taxon>Viridiplantae</taxon>
        <taxon>Streptophyta</taxon>
        <taxon>Embryophyta</taxon>
        <taxon>Marchantiophyta</taxon>
        <taxon>Marchantiopsida</taxon>
        <taxon>Marchantiidae</taxon>
        <taxon>Marchantiales</taxon>
        <taxon>Marchantiaceae</taxon>
        <taxon>Marchantia</taxon>
    </lineage>
</organism>
<dbReference type="PROSITE" id="PS50158">
    <property type="entry name" value="ZF_CCHC"/>
    <property type="match status" value="1"/>
</dbReference>
<evidence type="ECO:0000313" key="3">
    <source>
        <dbReference type="EMBL" id="OAE35568.1"/>
    </source>
</evidence>
<gene>
    <name evidence="3" type="ORF">AXG93_2841s1010</name>
</gene>
<reference evidence="3" key="1">
    <citation type="submission" date="2016-03" db="EMBL/GenBank/DDBJ databases">
        <title>Mechanisms controlling the formation of the plant cell surface in tip-growing cells are functionally conserved among land plants.</title>
        <authorList>
            <person name="Honkanen S."/>
            <person name="Jones V.A."/>
            <person name="Morieri G."/>
            <person name="Champion C."/>
            <person name="Hetherington A.J."/>
            <person name="Kelly S."/>
            <person name="Saint-Marcoux D."/>
            <person name="Proust H."/>
            <person name="Prescott H."/>
            <person name="Dolan L."/>
        </authorList>
    </citation>
    <scope>NUCLEOTIDE SEQUENCE [LARGE SCALE GENOMIC DNA]</scope>
    <source>
        <tissue evidence="3">Whole gametophyte</tissue>
    </source>
</reference>
<dbReference type="GO" id="GO:0008270">
    <property type="term" value="F:zinc ion binding"/>
    <property type="evidence" value="ECO:0007669"/>
    <property type="project" value="UniProtKB-KW"/>
</dbReference>
<accession>A0A176WR08</accession>
<keyword evidence="4" id="KW-1185">Reference proteome</keyword>
<keyword evidence="1" id="KW-0863">Zinc-finger</keyword>
<sequence length="295" mass="33742">MSSLKRGAELVPIVAEGARTLHSDDKSEKSSFLSKYHIEVIPERLKLIKPMMLSKVGGPRFEVERFDGRTDYLLWKRQVRNVIKAMGLGKVLKPKPLNVDDEDWNDIQDQKLMSFKMVEDTKIQDHIDAFNDLLVDLLNLGEDLSDEKKSLLLLSSLLASYHTLSRVLLHRDKESITYNEVVTTLLTDNIQQKLVSYSTSSSSSTSLYVTRGRLEKRSASVSKSQNRSKSKEGNKKEMKCWNCGKLGHMKKDCHSKPHEKREEYCEHKTVLTCLFTLMRVKSLDLSSCKIMLGVF</sequence>
<protein>
    <recommendedName>
        <fullName evidence="2">CCHC-type domain-containing protein</fullName>
    </recommendedName>
</protein>
<dbReference type="Gene3D" id="4.10.60.10">
    <property type="entry name" value="Zinc finger, CCHC-type"/>
    <property type="match status" value="1"/>
</dbReference>
<dbReference type="Pfam" id="PF14223">
    <property type="entry name" value="Retrotran_gag_2"/>
    <property type="match status" value="1"/>
</dbReference>
<comment type="caution">
    <text evidence="3">The sequence shown here is derived from an EMBL/GenBank/DDBJ whole genome shotgun (WGS) entry which is preliminary data.</text>
</comment>
<dbReference type="Proteomes" id="UP000077202">
    <property type="component" value="Unassembled WGS sequence"/>
</dbReference>
<evidence type="ECO:0000256" key="1">
    <source>
        <dbReference type="PROSITE-ProRule" id="PRU00047"/>
    </source>
</evidence>
<evidence type="ECO:0000259" key="2">
    <source>
        <dbReference type="PROSITE" id="PS50158"/>
    </source>
</evidence>
<name>A0A176WR08_MARPO</name>
<proteinExistence type="predicted"/>
<dbReference type="InterPro" id="IPR036875">
    <property type="entry name" value="Znf_CCHC_sf"/>
</dbReference>
<dbReference type="AlphaFoldDB" id="A0A176WR08"/>
<dbReference type="Pfam" id="PF00098">
    <property type="entry name" value="zf-CCHC"/>
    <property type="match status" value="1"/>
</dbReference>